<comment type="similarity">
    <text evidence="2 4">Belongs to the pyridoxal phosphate-binding protein YggS/PROSC family.</text>
</comment>
<protein>
    <recommendedName>
        <fullName evidence="2">Pyridoxal phosphate homeostasis protein</fullName>
        <shortName evidence="2">PLP homeostasis protein</shortName>
    </recommendedName>
</protein>
<dbReference type="RefSeq" id="WP_154464698.1">
    <property type="nucleotide sequence ID" value="NZ_JAXDZL010000063.1"/>
</dbReference>
<feature type="domain" description="Alanine racemase N-terminal" evidence="5">
    <location>
        <begin position="5"/>
        <end position="226"/>
    </location>
</feature>
<evidence type="ECO:0000256" key="3">
    <source>
        <dbReference type="PIRSR" id="PIRSR004848-1"/>
    </source>
</evidence>
<sequence length="232" mass="26087">MIKENLNRVQENIRNACDRAGRKEDEVTLIAVSKTKPVSMLEEAYALGVRDFGENKVQELVDKAGQLPEDIRWHMIGHLQRNKVKYIIDKVYLIHSVDSLRLAEEISKEAVKHGVTANILIEVNVAGEESKFGVSPEDTPGLIEEISRLPAIQVRGLMTIAPFVEKAEDSRIIFNALLKLYVDISRKNIDNVHMDFLSMGMTGDYEVAVEEGATFVRVGTGIFGERSYRITE</sequence>
<dbReference type="InterPro" id="IPR001608">
    <property type="entry name" value="Ala_racemase_N"/>
</dbReference>
<dbReference type="HAMAP" id="MF_02087">
    <property type="entry name" value="PLP_homeostasis"/>
    <property type="match status" value="1"/>
</dbReference>
<dbReference type="PIRSF" id="PIRSF004848">
    <property type="entry name" value="YBL036c_PLPDEIII"/>
    <property type="match status" value="1"/>
</dbReference>
<dbReference type="InterPro" id="IPR011078">
    <property type="entry name" value="PyrdxlP_homeostasis"/>
</dbReference>
<gene>
    <name evidence="6" type="ORF">FYJ45_11480</name>
</gene>
<dbReference type="InterPro" id="IPR029066">
    <property type="entry name" value="PLP-binding_barrel"/>
</dbReference>
<evidence type="ECO:0000256" key="1">
    <source>
        <dbReference type="ARBA" id="ARBA00022898"/>
    </source>
</evidence>
<dbReference type="Pfam" id="PF01168">
    <property type="entry name" value="Ala_racemase_N"/>
    <property type="match status" value="1"/>
</dbReference>
<dbReference type="Gene3D" id="3.20.20.10">
    <property type="entry name" value="Alanine racemase"/>
    <property type="match status" value="1"/>
</dbReference>
<dbReference type="AlphaFoldDB" id="A0A6N7W2Y1"/>
<evidence type="ECO:0000313" key="6">
    <source>
        <dbReference type="EMBL" id="MSS88892.1"/>
    </source>
</evidence>
<evidence type="ECO:0000259" key="5">
    <source>
        <dbReference type="Pfam" id="PF01168"/>
    </source>
</evidence>
<feature type="modified residue" description="N6-(pyridoxal phosphate)lysine" evidence="2 3">
    <location>
        <position position="34"/>
    </location>
</feature>
<dbReference type="PANTHER" id="PTHR10146:SF14">
    <property type="entry name" value="PYRIDOXAL PHOSPHATE HOMEOSTASIS PROTEIN"/>
    <property type="match status" value="1"/>
</dbReference>
<accession>A0A6N7W2Y1</accession>
<organism evidence="6 7">
    <name type="scientific">Eisenbergiella porci</name>
    <dbReference type="NCBI Taxonomy" id="2652274"/>
    <lineage>
        <taxon>Bacteria</taxon>
        <taxon>Bacillati</taxon>
        <taxon>Bacillota</taxon>
        <taxon>Clostridia</taxon>
        <taxon>Lachnospirales</taxon>
        <taxon>Lachnospiraceae</taxon>
        <taxon>Eisenbergiella</taxon>
    </lineage>
</organism>
<dbReference type="EMBL" id="VUMI01000016">
    <property type="protein sequence ID" value="MSS88892.1"/>
    <property type="molecule type" value="Genomic_DNA"/>
</dbReference>
<reference evidence="6 7" key="1">
    <citation type="submission" date="2019-08" db="EMBL/GenBank/DDBJ databases">
        <title>In-depth cultivation of the pig gut microbiome towards novel bacterial diversity and tailored functional studies.</title>
        <authorList>
            <person name="Wylensek D."/>
            <person name="Hitch T.C.A."/>
            <person name="Clavel T."/>
        </authorList>
    </citation>
    <scope>NUCLEOTIDE SEQUENCE [LARGE SCALE GENOMIC DNA]</scope>
    <source>
        <strain evidence="6 7">WCA-389-WT-23B</strain>
    </source>
</reference>
<evidence type="ECO:0000256" key="4">
    <source>
        <dbReference type="RuleBase" id="RU004514"/>
    </source>
</evidence>
<dbReference type="SUPFAM" id="SSF51419">
    <property type="entry name" value="PLP-binding barrel"/>
    <property type="match status" value="1"/>
</dbReference>
<dbReference type="PANTHER" id="PTHR10146">
    <property type="entry name" value="PROLINE SYNTHETASE CO-TRANSCRIBED BACTERIAL HOMOLOG PROTEIN"/>
    <property type="match status" value="1"/>
</dbReference>
<comment type="caution">
    <text evidence="6">The sequence shown here is derived from an EMBL/GenBank/DDBJ whole genome shotgun (WGS) entry which is preliminary data.</text>
</comment>
<dbReference type="Proteomes" id="UP000436047">
    <property type="component" value="Unassembled WGS sequence"/>
</dbReference>
<name>A0A6N7W2Y1_9FIRM</name>
<comment type="function">
    <text evidence="2">Pyridoxal 5'-phosphate (PLP)-binding protein, which is involved in PLP homeostasis.</text>
</comment>
<dbReference type="NCBIfam" id="TIGR00044">
    <property type="entry name" value="YggS family pyridoxal phosphate-dependent enzyme"/>
    <property type="match status" value="1"/>
</dbReference>
<keyword evidence="7" id="KW-1185">Reference proteome</keyword>
<proteinExistence type="inferred from homology"/>
<evidence type="ECO:0000313" key="7">
    <source>
        <dbReference type="Proteomes" id="UP000436047"/>
    </source>
</evidence>
<keyword evidence="1 2" id="KW-0663">Pyridoxal phosphate</keyword>
<dbReference type="PROSITE" id="PS01211">
    <property type="entry name" value="UPF0001"/>
    <property type="match status" value="1"/>
</dbReference>
<evidence type="ECO:0000256" key="2">
    <source>
        <dbReference type="HAMAP-Rule" id="MF_02087"/>
    </source>
</evidence>
<dbReference type="CDD" id="cd00635">
    <property type="entry name" value="PLPDE_III_YBL036c_like"/>
    <property type="match status" value="1"/>
</dbReference>
<comment type="cofactor">
    <cofactor evidence="3">
        <name>pyridoxal 5'-phosphate</name>
        <dbReference type="ChEBI" id="CHEBI:597326"/>
    </cofactor>
</comment>
<dbReference type="GO" id="GO:0030170">
    <property type="term" value="F:pyridoxal phosphate binding"/>
    <property type="evidence" value="ECO:0007669"/>
    <property type="project" value="UniProtKB-UniRule"/>
</dbReference>
<dbReference type="FunFam" id="3.20.20.10:FF:000018">
    <property type="entry name" value="Pyridoxal phosphate homeostasis protein"/>
    <property type="match status" value="1"/>
</dbReference>
<dbReference type="GeneID" id="86053673"/>